<dbReference type="Pfam" id="PF13207">
    <property type="entry name" value="AAA_17"/>
    <property type="match status" value="1"/>
</dbReference>
<keyword evidence="1" id="KW-0418">Kinase</keyword>
<dbReference type="RefSeq" id="WP_015018135.1">
    <property type="nucleotide sequence ID" value="NC_018719.1"/>
</dbReference>
<dbReference type="GO" id="GO:0016301">
    <property type="term" value="F:kinase activity"/>
    <property type="evidence" value="ECO:0007669"/>
    <property type="project" value="UniProtKB-KW"/>
</dbReference>
<dbReference type="AlphaFoldDB" id="K0IM61"/>
<keyword evidence="2" id="KW-1185">Reference proteome</keyword>
<evidence type="ECO:0000313" key="2">
    <source>
        <dbReference type="Proteomes" id="UP000008037"/>
    </source>
</evidence>
<dbReference type="STRING" id="1237085.Ngar_c06460"/>
<dbReference type="GeneID" id="13795041"/>
<reference evidence="1 2" key="1">
    <citation type="journal article" date="2012" name="Environ. Microbiol.">
        <title>The genome of the ammonia-oxidizing Candidatus Nitrososphaera gargensis: insights into metabolic versatility and environmental adaptations.</title>
        <authorList>
            <person name="Spang A."/>
            <person name="Poehlein A."/>
            <person name="Offre P."/>
            <person name="Zumbragel S."/>
            <person name="Haider S."/>
            <person name="Rychlik N."/>
            <person name="Nowka B."/>
            <person name="Schmeisser C."/>
            <person name="Lebedeva E.V."/>
            <person name="Rattei T."/>
            <person name="Bohm C."/>
            <person name="Schmid M."/>
            <person name="Galushko A."/>
            <person name="Hatzenpichler R."/>
            <person name="Weinmaier T."/>
            <person name="Daniel R."/>
            <person name="Schleper C."/>
            <person name="Spieck E."/>
            <person name="Streit W."/>
            <person name="Wagner M."/>
        </authorList>
    </citation>
    <scope>NUCLEOTIDE SEQUENCE [LARGE SCALE GENOMIC DNA]</scope>
    <source>
        <strain evidence="2">Ga9.2</strain>
    </source>
</reference>
<name>K0IM61_NITGG</name>
<keyword evidence="1" id="KW-0808">Transferase</keyword>
<dbReference type="HOGENOM" id="CLU_096329_1_0_2"/>
<dbReference type="Gene3D" id="3.40.50.300">
    <property type="entry name" value="P-loop containing nucleotide triphosphate hydrolases"/>
    <property type="match status" value="1"/>
</dbReference>
<dbReference type="SUPFAM" id="SSF52540">
    <property type="entry name" value="P-loop containing nucleoside triphosphate hydrolases"/>
    <property type="match status" value="1"/>
</dbReference>
<dbReference type="FunCoup" id="K0IM61">
    <property type="interactions" value="10"/>
</dbReference>
<dbReference type="BioCyc" id="CNIT1237085:G1324-644-MONOMER"/>
<sequence>MSKRLIICLTGMPGAGKSTVASFLKEKGFTAVTMGDAVREEAKRQGLEPTDVNLGKLMIKLRQDLGQGAVAHLALQKLARDGSRGNVVIDGIRSIPEVEVLKQVGYVKLLAIHASQDTRFKHLVDRGRSDAPANSDEFAGRDKRELSVGISEAIALADETISNNGLTLNQLKQRVCDIVKEWLEEAKSN</sequence>
<accession>K0IM61</accession>
<proteinExistence type="predicted"/>
<gene>
    <name evidence="1" type="ordered locus">Ngar_c06460</name>
</gene>
<dbReference type="KEGG" id="nga:Ngar_c06460"/>
<organism evidence="1 2">
    <name type="scientific">Nitrososphaera gargensis (strain Ga9.2)</name>
    <dbReference type="NCBI Taxonomy" id="1237085"/>
    <lineage>
        <taxon>Archaea</taxon>
        <taxon>Nitrososphaerota</taxon>
        <taxon>Nitrososphaeria</taxon>
        <taxon>Nitrososphaerales</taxon>
        <taxon>Nitrososphaeraceae</taxon>
        <taxon>Nitrososphaera</taxon>
    </lineage>
</organism>
<dbReference type="Proteomes" id="UP000008037">
    <property type="component" value="Chromosome"/>
</dbReference>
<dbReference type="EMBL" id="CP002408">
    <property type="protein sequence ID" value="AFU57589.1"/>
    <property type="molecule type" value="Genomic_DNA"/>
</dbReference>
<dbReference type="OrthoDB" id="85381at2157"/>
<dbReference type="PANTHER" id="PTHR41930">
    <property type="entry name" value="UPF0200 PROTEIN MJ1399"/>
    <property type="match status" value="1"/>
</dbReference>
<dbReference type="InterPro" id="IPR027417">
    <property type="entry name" value="P-loop_NTPase"/>
</dbReference>
<evidence type="ECO:0000313" key="1">
    <source>
        <dbReference type="EMBL" id="AFU57589.1"/>
    </source>
</evidence>
<dbReference type="InParanoid" id="K0IM61"/>
<protein>
    <submittedName>
        <fullName evidence="1">Putative dephospho-CoA kinase, CoaE</fullName>
    </submittedName>
</protein>
<dbReference type="PANTHER" id="PTHR41930:SF1">
    <property type="entry name" value="DEPHOSPHO-COA KINASE"/>
    <property type="match status" value="1"/>
</dbReference>